<dbReference type="PANTHER" id="PTHR46433:SF4">
    <property type="entry name" value="ANKYRIN REPEAT-CONTAINING PROTEIN"/>
    <property type="match status" value="1"/>
</dbReference>
<dbReference type="HOGENOM" id="CLU_669831_0_0_1"/>
<dbReference type="VEuPathDB" id="AmoebaDB:DDB_G0292336"/>
<dbReference type="EMBL" id="AAFI02000189">
    <property type="protein sequence ID" value="EAL61292.1"/>
    <property type="molecule type" value="Genomic_DNA"/>
</dbReference>
<dbReference type="InParanoid" id="Q54DC3"/>
<dbReference type="GeneID" id="8628632"/>
<accession>Q54DC3</accession>
<dbReference type="Proteomes" id="UP000002195">
    <property type="component" value="Unassembled WGS sequence"/>
</dbReference>
<evidence type="ECO:0000313" key="1">
    <source>
        <dbReference type="EMBL" id="EAL61292.1"/>
    </source>
</evidence>
<dbReference type="RefSeq" id="XP_629718.1">
    <property type="nucleotide sequence ID" value="XM_629716.1"/>
</dbReference>
<dbReference type="dictyBase" id="DDB_G0292336"/>
<reference evidence="1 2" key="1">
    <citation type="journal article" date="2005" name="Nature">
        <title>The genome of the social amoeba Dictyostelium discoideum.</title>
        <authorList>
            <consortium name="The Dictyostelium discoideum Sequencing Consortium"/>
            <person name="Eichinger L."/>
            <person name="Pachebat J.A."/>
            <person name="Glockner G."/>
            <person name="Rajandream M.A."/>
            <person name="Sucgang R."/>
            <person name="Berriman M."/>
            <person name="Song J."/>
            <person name="Olsen R."/>
            <person name="Szafranski K."/>
            <person name="Xu Q."/>
            <person name="Tunggal B."/>
            <person name="Kummerfeld S."/>
            <person name="Madera M."/>
            <person name="Konfortov B.A."/>
            <person name="Rivero F."/>
            <person name="Bankier A.T."/>
            <person name="Lehmann R."/>
            <person name="Hamlin N."/>
            <person name="Davies R."/>
            <person name="Gaudet P."/>
            <person name="Fey P."/>
            <person name="Pilcher K."/>
            <person name="Chen G."/>
            <person name="Saunders D."/>
            <person name="Sodergren E."/>
            <person name="Davis P."/>
            <person name="Kerhornou A."/>
            <person name="Nie X."/>
            <person name="Hall N."/>
            <person name="Anjard C."/>
            <person name="Hemphill L."/>
            <person name="Bason N."/>
            <person name="Farbrother P."/>
            <person name="Desany B."/>
            <person name="Just E."/>
            <person name="Morio T."/>
            <person name="Rost R."/>
            <person name="Churcher C."/>
            <person name="Cooper J."/>
            <person name="Haydock S."/>
            <person name="van Driessche N."/>
            <person name="Cronin A."/>
            <person name="Goodhead I."/>
            <person name="Muzny D."/>
            <person name="Mourier T."/>
            <person name="Pain A."/>
            <person name="Lu M."/>
            <person name="Harper D."/>
            <person name="Lindsay R."/>
            <person name="Hauser H."/>
            <person name="James K."/>
            <person name="Quiles M."/>
            <person name="Madan Babu M."/>
            <person name="Saito T."/>
            <person name="Buchrieser C."/>
            <person name="Wardroper A."/>
            <person name="Felder M."/>
            <person name="Thangavelu M."/>
            <person name="Johnson D."/>
            <person name="Knights A."/>
            <person name="Loulseged H."/>
            <person name="Mungall K."/>
            <person name="Oliver K."/>
            <person name="Price C."/>
            <person name="Quail M.A."/>
            <person name="Urushihara H."/>
            <person name="Hernandez J."/>
            <person name="Rabbinowitsch E."/>
            <person name="Steffen D."/>
            <person name="Sanders M."/>
            <person name="Ma J."/>
            <person name="Kohara Y."/>
            <person name="Sharp S."/>
            <person name="Simmonds M."/>
            <person name="Spiegler S."/>
            <person name="Tivey A."/>
            <person name="Sugano S."/>
            <person name="White B."/>
            <person name="Walker D."/>
            <person name="Woodward J."/>
            <person name="Winckler T."/>
            <person name="Tanaka Y."/>
            <person name="Shaulsky G."/>
            <person name="Schleicher M."/>
            <person name="Weinstock G."/>
            <person name="Rosenthal A."/>
            <person name="Cox E.C."/>
            <person name="Chisholm R.L."/>
            <person name="Gibbs R."/>
            <person name="Loomis W.F."/>
            <person name="Platzer M."/>
            <person name="Kay R.R."/>
            <person name="Williams J."/>
            <person name="Dear P.H."/>
            <person name="Noegel A.A."/>
            <person name="Barrell B."/>
            <person name="Kuspa A."/>
        </authorList>
    </citation>
    <scope>NUCLEOTIDE SEQUENCE [LARGE SCALE GENOMIC DNA]</scope>
    <source>
        <strain evidence="1 2">AX4</strain>
    </source>
</reference>
<comment type="caution">
    <text evidence="1">The sequence shown here is derived from an EMBL/GenBank/DDBJ whole genome shotgun (WGS) entry which is preliminary data.</text>
</comment>
<protein>
    <submittedName>
        <fullName evidence="1">Uncharacterized protein</fullName>
    </submittedName>
</protein>
<name>Q54DC3_DICDI</name>
<proteinExistence type="predicted"/>
<gene>
    <name evidence="1" type="ORF">DDB_G0292336</name>
</gene>
<keyword evidence="2" id="KW-1185">Reference proteome</keyword>
<evidence type="ECO:0000313" key="2">
    <source>
        <dbReference type="Proteomes" id="UP000002195"/>
    </source>
</evidence>
<sequence>MFTDYEERIVIHEPKEKSITVENKYNLRNAKTLIEKLNKLCKQSLCSKTKFLFQDYLIEIENGEKSHYMQCRELFQSLNPPERLLDLSFKSDFIKSPSVESKLFSKIKSQNESIINLIDSIYSEKVKESFLQLIDDCKVYIEELVNNVLECIKGGKEIDQDIFKPTGTIIIESNGWEQDISLNDAYKISCYDPDEYCFLAFFPSILIHNGEISLPVENDIFLLDHMFEFVDHKIVEQFVKIDIDDFMVDWLNHLQKYHDSSISLMKSIKEKKFDNNDTVVGVPFSPGQIENVYSKLIRLKSLFISNGDNKITHLDVFQYLEPYVTIKYKPFLLDESMSIYEKYLNYSKTIFFDLSLFHQLEVGGAQTTDKFLKVLYSGEYGPKQAFEEYYKIKAQNIKFAKSIKDINILHN</sequence>
<dbReference type="KEGG" id="ddi:DDB_G0292336"/>
<dbReference type="AlphaFoldDB" id="Q54DC3"/>
<dbReference type="PANTHER" id="PTHR46433">
    <property type="entry name" value="ANK_REP_REGION DOMAIN-CONTAINING PROTEIN-RELATED"/>
    <property type="match status" value="1"/>
</dbReference>
<dbReference type="PaxDb" id="44689-DDB0184342"/>
<organism evidence="1 2">
    <name type="scientific">Dictyostelium discoideum</name>
    <name type="common">Social amoeba</name>
    <dbReference type="NCBI Taxonomy" id="44689"/>
    <lineage>
        <taxon>Eukaryota</taxon>
        <taxon>Amoebozoa</taxon>
        <taxon>Evosea</taxon>
        <taxon>Eumycetozoa</taxon>
        <taxon>Dictyostelia</taxon>
        <taxon>Dictyosteliales</taxon>
        <taxon>Dictyosteliaceae</taxon>
        <taxon>Dictyostelium</taxon>
    </lineage>
</organism>